<protein>
    <submittedName>
        <fullName evidence="2">Putative secreted protein</fullName>
    </submittedName>
</protein>
<dbReference type="AlphaFoldDB" id="A0A2M4C9P1"/>
<name>A0A2M4C9P1_9DIPT</name>
<sequence length="91" mass="10220">MLCSVLWTAVCASRAHLCVCVSLGQGVACTQALPNTLRCTLPTICVRSARYKLPLSAFYFERRSFRRCPPGLTDEDSARLSQRDKCFMRKS</sequence>
<feature type="chain" id="PRO_5015005663" evidence="1">
    <location>
        <begin position="33"/>
        <end position="91"/>
    </location>
</feature>
<reference evidence="2" key="1">
    <citation type="submission" date="2018-01" db="EMBL/GenBank/DDBJ databases">
        <title>An insight into the sialome of Amazonian anophelines.</title>
        <authorList>
            <person name="Ribeiro J.M."/>
            <person name="Scarpassa V."/>
            <person name="Calvo E."/>
        </authorList>
    </citation>
    <scope>NUCLEOTIDE SEQUENCE</scope>
    <source>
        <tissue evidence="2">Salivary glands</tissue>
    </source>
</reference>
<keyword evidence="1" id="KW-0732">Signal</keyword>
<accession>A0A2M4C9P1</accession>
<organism evidence="2">
    <name type="scientific">Anopheles marajoara</name>
    <dbReference type="NCBI Taxonomy" id="58244"/>
    <lineage>
        <taxon>Eukaryota</taxon>
        <taxon>Metazoa</taxon>
        <taxon>Ecdysozoa</taxon>
        <taxon>Arthropoda</taxon>
        <taxon>Hexapoda</taxon>
        <taxon>Insecta</taxon>
        <taxon>Pterygota</taxon>
        <taxon>Neoptera</taxon>
        <taxon>Endopterygota</taxon>
        <taxon>Diptera</taxon>
        <taxon>Nematocera</taxon>
        <taxon>Culicoidea</taxon>
        <taxon>Culicidae</taxon>
        <taxon>Anophelinae</taxon>
        <taxon>Anopheles</taxon>
    </lineage>
</organism>
<evidence type="ECO:0000256" key="1">
    <source>
        <dbReference type="SAM" id="SignalP"/>
    </source>
</evidence>
<feature type="signal peptide" evidence="1">
    <location>
        <begin position="1"/>
        <end position="32"/>
    </location>
</feature>
<dbReference type="EMBL" id="GGFJ01012902">
    <property type="protein sequence ID" value="MBW62043.1"/>
    <property type="molecule type" value="Transcribed_RNA"/>
</dbReference>
<evidence type="ECO:0000313" key="2">
    <source>
        <dbReference type="EMBL" id="MBW62043.1"/>
    </source>
</evidence>
<proteinExistence type="predicted"/>